<reference evidence="2" key="2">
    <citation type="submission" date="2020-09" db="EMBL/GenBank/DDBJ databases">
        <authorList>
            <person name="Sun Q."/>
            <person name="Ohkuma M."/>
        </authorList>
    </citation>
    <scope>NUCLEOTIDE SEQUENCE</scope>
    <source>
        <strain evidence="2">JCM 3131</strain>
    </source>
</reference>
<sequence length="210" mass="22914">MGTTPDRLRQDTDETRARLAETTDRLVDRVSPPRVVRRRASAARARLGDVRERVMGTARSVTPSPSEVGDTMRETTGQLGRQARQVPGQVRHRTEGSPLAAGLIAFGAGMLAGAVFPATETEERMGERIREHSDELVEPAKETVRDAAQGITEGMREPAREAATSVKDTAQEAARSTTEQARRSGREGAEELRSTGQQTAEEARRRAEGR</sequence>
<comment type="caution">
    <text evidence="2">The sequence shown here is derived from an EMBL/GenBank/DDBJ whole genome shotgun (WGS) entry which is preliminary data.</text>
</comment>
<reference evidence="2" key="1">
    <citation type="journal article" date="2014" name="Int. J. Syst. Evol. Microbiol.">
        <title>Complete genome sequence of Corynebacterium casei LMG S-19264T (=DSM 44701T), isolated from a smear-ripened cheese.</title>
        <authorList>
            <consortium name="US DOE Joint Genome Institute (JGI-PGF)"/>
            <person name="Walter F."/>
            <person name="Albersmeier A."/>
            <person name="Kalinowski J."/>
            <person name="Ruckert C."/>
        </authorList>
    </citation>
    <scope>NUCLEOTIDE SEQUENCE</scope>
    <source>
        <strain evidence="2">JCM 3131</strain>
    </source>
</reference>
<evidence type="ECO:0000313" key="2">
    <source>
        <dbReference type="EMBL" id="GGQ46557.1"/>
    </source>
</evidence>
<feature type="compositionally biased region" description="Basic and acidic residues" evidence="1">
    <location>
        <begin position="180"/>
        <end position="193"/>
    </location>
</feature>
<feature type="region of interest" description="Disordered" evidence="1">
    <location>
        <begin position="1"/>
        <end position="26"/>
    </location>
</feature>
<feature type="region of interest" description="Disordered" evidence="1">
    <location>
        <begin position="122"/>
        <end position="210"/>
    </location>
</feature>
<proteinExistence type="predicted"/>
<gene>
    <name evidence="2" type="ORF">GCM10010145_14170</name>
</gene>
<organism evidence="2 3">
    <name type="scientific">Streptomyces ruber</name>
    <dbReference type="NCBI Taxonomy" id="83378"/>
    <lineage>
        <taxon>Bacteria</taxon>
        <taxon>Bacillati</taxon>
        <taxon>Actinomycetota</taxon>
        <taxon>Actinomycetes</taxon>
        <taxon>Kitasatosporales</taxon>
        <taxon>Streptomycetaceae</taxon>
        <taxon>Streptomyces</taxon>
    </lineage>
</organism>
<evidence type="ECO:0000256" key="1">
    <source>
        <dbReference type="SAM" id="MobiDB-lite"/>
    </source>
</evidence>
<dbReference type="InterPro" id="IPR022062">
    <property type="entry name" value="DUF3618"/>
</dbReference>
<dbReference type="AlphaFoldDB" id="A0A918EQ24"/>
<accession>A0A918EQ24</accession>
<dbReference type="Proteomes" id="UP000620156">
    <property type="component" value="Unassembled WGS sequence"/>
</dbReference>
<dbReference type="EMBL" id="BMQK01000002">
    <property type="protein sequence ID" value="GGQ46557.1"/>
    <property type="molecule type" value="Genomic_DNA"/>
</dbReference>
<keyword evidence="3" id="KW-1185">Reference proteome</keyword>
<evidence type="ECO:0008006" key="4">
    <source>
        <dbReference type="Google" id="ProtNLM"/>
    </source>
</evidence>
<name>A0A918EQ24_9ACTN</name>
<protein>
    <recommendedName>
        <fullName evidence="4">DUF3618 domain-containing protein</fullName>
    </recommendedName>
</protein>
<dbReference type="Pfam" id="PF12277">
    <property type="entry name" value="DUF3618"/>
    <property type="match status" value="1"/>
</dbReference>
<feature type="compositionally biased region" description="Basic and acidic residues" evidence="1">
    <location>
        <begin position="201"/>
        <end position="210"/>
    </location>
</feature>
<dbReference type="RefSeq" id="WP_189215792.1">
    <property type="nucleotide sequence ID" value="NZ_BMQK01000002.1"/>
</dbReference>
<dbReference type="Gene3D" id="1.10.287.700">
    <property type="entry name" value="Helix hairpin bin"/>
    <property type="match status" value="1"/>
</dbReference>
<evidence type="ECO:0000313" key="3">
    <source>
        <dbReference type="Proteomes" id="UP000620156"/>
    </source>
</evidence>
<feature type="compositionally biased region" description="Basic and acidic residues" evidence="1">
    <location>
        <begin position="122"/>
        <end position="145"/>
    </location>
</feature>